<dbReference type="InterPro" id="IPR045357">
    <property type="entry name" value="Aminopeptidase_N-like_N"/>
</dbReference>
<evidence type="ECO:0000256" key="23">
    <source>
        <dbReference type="SAM" id="SignalP"/>
    </source>
</evidence>
<dbReference type="EC" id="3.4.11.-" evidence="22"/>
<feature type="domain" description="ERAP1-like C-terminal" evidence="25">
    <location>
        <begin position="595"/>
        <end position="916"/>
    </location>
</feature>
<dbReference type="FunFam" id="1.25.50.20:FF:000001">
    <property type="entry name" value="Aminopeptidase"/>
    <property type="match status" value="1"/>
</dbReference>
<keyword evidence="22 27" id="KW-0031">Aminopeptidase</keyword>
<dbReference type="Pfam" id="PF11838">
    <property type="entry name" value="ERAP1_C"/>
    <property type="match status" value="1"/>
</dbReference>
<dbReference type="InterPro" id="IPR014782">
    <property type="entry name" value="Peptidase_M1_dom"/>
</dbReference>
<feature type="chain" id="PRO_5019424013" description="Aminopeptidase" evidence="23">
    <location>
        <begin position="17"/>
        <end position="944"/>
    </location>
</feature>
<evidence type="ECO:0000256" key="5">
    <source>
        <dbReference type="ARBA" id="ARBA00022475"/>
    </source>
</evidence>
<feature type="binding site" evidence="20">
    <location>
        <position position="362"/>
    </location>
    <ligand>
        <name>Zn(2+)</name>
        <dbReference type="ChEBI" id="CHEBI:29105"/>
        <note>catalytic</note>
    </ligand>
</feature>
<keyword evidence="12 20" id="KW-0862">Zinc</keyword>
<keyword evidence="17" id="KW-1015">Disulfide bond</keyword>
<keyword evidence="6" id="KW-0449">Lipoprotein</keyword>
<comment type="caution">
    <text evidence="27">The sequence shown here is derived from an EMBL/GenBank/DDBJ whole genome shotgun (WGS) entry which is preliminary data.</text>
</comment>
<feature type="signal peptide" evidence="23">
    <location>
        <begin position="1"/>
        <end position="16"/>
    </location>
</feature>
<gene>
    <name evidence="27" type="ORF">C7M84_009599</name>
</gene>
<dbReference type="Gene3D" id="1.10.390.10">
    <property type="entry name" value="Neutral Protease Domain 2"/>
    <property type="match status" value="1"/>
</dbReference>
<dbReference type="InterPro" id="IPR024571">
    <property type="entry name" value="ERAP1-like_C_dom"/>
</dbReference>
<dbReference type="GO" id="GO:0005886">
    <property type="term" value="C:plasma membrane"/>
    <property type="evidence" value="ECO:0007669"/>
    <property type="project" value="UniProtKB-SubCell"/>
</dbReference>
<dbReference type="GO" id="GO:0008270">
    <property type="term" value="F:zinc ion binding"/>
    <property type="evidence" value="ECO:0007669"/>
    <property type="project" value="UniProtKB-UniRule"/>
</dbReference>
<organism evidence="27 28">
    <name type="scientific">Penaeus vannamei</name>
    <name type="common">Whiteleg shrimp</name>
    <name type="synonym">Litopenaeus vannamei</name>
    <dbReference type="NCBI Taxonomy" id="6689"/>
    <lineage>
        <taxon>Eukaryota</taxon>
        <taxon>Metazoa</taxon>
        <taxon>Ecdysozoa</taxon>
        <taxon>Arthropoda</taxon>
        <taxon>Crustacea</taxon>
        <taxon>Multicrustacea</taxon>
        <taxon>Malacostraca</taxon>
        <taxon>Eumalacostraca</taxon>
        <taxon>Eucarida</taxon>
        <taxon>Decapoda</taxon>
        <taxon>Dendrobranchiata</taxon>
        <taxon>Penaeoidea</taxon>
        <taxon>Penaeidae</taxon>
        <taxon>Penaeus</taxon>
    </lineage>
</organism>
<keyword evidence="5" id="KW-1003">Cell membrane</keyword>
<keyword evidence="14" id="KW-1133">Transmembrane helix</keyword>
<evidence type="ECO:0000256" key="15">
    <source>
        <dbReference type="ARBA" id="ARBA00023049"/>
    </source>
</evidence>
<dbReference type="GO" id="GO:0098552">
    <property type="term" value="C:side of membrane"/>
    <property type="evidence" value="ECO:0007669"/>
    <property type="project" value="UniProtKB-KW"/>
</dbReference>
<evidence type="ECO:0000259" key="26">
    <source>
        <dbReference type="Pfam" id="PF17900"/>
    </source>
</evidence>
<dbReference type="PANTHER" id="PTHR11533">
    <property type="entry name" value="PROTEASE M1 ZINC METALLOPROTEASE"/>
    <property type="match status" value="1"/>
</dbReference>
<dbReference type="GO" id="GO:0016285">
    <property type="term" value="F:alanyl aminopeptidase activity"/>
    <property type="evidence" value="ECO:0007669"/>
    <property type="project" value="UniProtKB-EC"/>
</dbReference>
<keyword evidence="8" id="KW-0812">Transmembrane</keyword>
<dbReference type="AlphaFoldDB" id="A0A423T6F3"/>
<feature type="domain" description="Peptidase M1 membrane alanine aminopeptidase" evidence="24">
    <location>
        <begin position="287"/>
        <end position="511"/>
    </location>
</feature>
<evidence type="ECO:0000259" key="25">
    <source>
        <dbReference type="Pfam" id="PF11838"/>
    </source>
</evidence>
<dbReference type="SUPFAM" id="SSF63737">
    <property type="entry name" value="Leukotriene A4 hydrolase N-terminal domain"/>
    <property type="match status" value="1"/>
</dbReference>
<evidence type="ECO:0000256" key="14">
    <source>
        <dbReference type="ARBA" id="ARBA00022989"/>
    </source>
</evidence>
<dbReference type="GO" id="GO:0070006">
    <property type="term" value="F:metalloaminopeptidase activity"/>
    <property type="evidence" value="ECO:0007669"/>
    <property type="project" value="TreeGrafter"/>
</dbReference>
<name>A0A423T6F3_PENVA</name>
<dbReference type="SUPFAM" id="SSF55486">
    <property type="entry name" value="Metalloproteases ('zincins'), catalytic domain"/>
    <property type="match status" value="1"/>
</dbReference>
<evidence type="ECO:0000256" key="22">
    <source>
        <dbReference type="RuleBase" id="RU364040"/>
    </source>
</evidence>
<comment type="cofactor">
    <cofactor evidence="20 22">
        <name>Zn(2+)</name>
        <dbReference type="ChEBI" id="CHEBI:29105"/>
    </cofactor>
    <text evidence="20 22">Binds 1 zinc ion per subunit.</text>
</comment>
<dbReference type="Pfam" id="PF01433">
    <property type="entry name" value="Peptidase_M1"/>
    <property type="match status" value="1"/>
</dbReference>
<dbReference type="GO" id="GO:0006508">
    <property type="term" value="P:proteolysis"/>
    <property type="evidence" value="ECO:0007669"/>
    <property type="project" value="UniProtKB-KW"/>
</dbReference>
<dbReference type="STRING" id="6689.A0A423T6F3"/>
<evidence type="ECO:0000256" key="20">
    <source>
        <dbReference type="PIRSR" id="PIRSR634016-3"/>
    </source>
</evidence>
<dbReference type="Gene3D" id="1.25.50.20">
    <property type="match status" value="1"/>
</dbReference>
<keyword evidence="15 22" id="KW-0482">Metalloprotease</keyword>
<dbReference type="PRINTS" id="PR00756">
    <property type="entry name" value="ALADIPTASE"/>
</dbReference>
<dbReference type="GO" id="GO:0043171">
    <property type="term" value="P:peptide catabolic process"/>
    <property type="evidence" value="ECO:0007669"/>
    <property type="project" value="TreeGrafter"/>
</dbReference>
<dbReference type="Pfam" id="PF17900">
    <property type="entry name" value="Peptidase_M1_N"/>
    <property type="match status" value="1"/>
</dbReference>
<keyword evidence="18" id="KW-0325">Glycoprotein</keyword>
<evidence type="ECO:0000256" key="19">
    <source>
        <dbReference type="PIRSR" id="PIRSR634016-1"/>
    </source>
</evidence>
<feature type="domain" description="Aminopeptidase N-like N-terminal" evidence="26">
    <location>
        <begin position="59"/>
        <end position="252"/>
    </location>
</feature>
<evidence type="ECO:0000256" key="17">
    <source>
        <dbReference type="ARBA" id="ARBA00023157"/>
    </source>
</evidence>
<dbReference type="Gene3D" id="2.60.40.1910">
    <property type="match status" value="1"/>
</dbReference>
<evidence type="ECO:0000256" key="3">
    <source>
        <dbReference type="ARBA" id="ARBA00004609"/>
    </source>
</evidence>
<dbReference type="GO" id="GO:0042277">
    <property type="term" value="F:peptide binding"/>
    <property type="evidence" value="ECO:0007669"/>
    <property type="project" value="TreeGrafter"/>
</dbReference>
<keyword evidence="11 22" id="KW-0378">Hydrolase</keyword>
<evidence type="ECO:0000256" key="18">
    <source>
        <dbReference type="ARBA" id="ARBA00023180"/>
    </source>
</evidence>
<keyword evidence="16" id="KW-0472">Membrane</keyword>
<sequence>MMLVYILLILCHVTWGDVTTSASNSTDVPTNIDQTVPMASANTTSSEEKLNVRLPKSLKPLHYLLKLQPLVNGNFSTLGYVEVEMEVLEPTSQIIFHMADIITKNDTVKVTTSGEVTSQSIGIKRQEYDYRRHFYIAHLEEELQKGKKYVLAMEFLGLLNDQLRGFYRSTYKDADGKTRYLASTQFSPTDARRAFPCFDEPGFKATFEVHLARETWMTSLSNMPLVETVPMEGQESWVWDRYEKSLPMSTYIVAFVVFDFAHINSSQDGLQFRVWARENAIGDAEYASRISPKILNFFEDYFNISFPLPKQDTVTLPEHPFSAMENWGLIIYRESRFLFNPNVSTPSTKEDLALTVAHELAHQWFGNLVTPAWWDDLWLKEGFATYLSYVAMDYVEPSWKVLETVVSRTLQPVMNLDSLDSSHQISIPVGDPDDINEIFDAISYSKGASIVRMMAYFLNGATFVKGLKDYLNELKYKNAVQDDLWQYLTVAAHKDGTLPEDLSVKVIMDTWTLQKGYPVIHVTRSADGTSATVSQERFLLEKNANSSDTHVYNWWVPLTYTYQSEANFSQTQAMAWMRDSGENLTITSLPAKDQWVIFNLQQTGYYRVNYDDHNWNLLIQQLKDDHELINVVNRGQIIDDAMNLAKAGRLSYETALGLYAYLWKEIEYLPWSVAVGELQYINDMFKRTGGYGALKRYILDLILPLYNAVGFEDNINDPYLVQLTREIAVRWACKMGHKDCLDKVLDLYRRWMVTPDDTGLISPNLKNTVFCHAIAEGGEAEWNAAWRQYLKTDVQGEKNNLLSTLACTKQVWLLMRYLEMAVTPGKGIKQQDVGLVIGSVSRNDVGRSLAWDFLKLHWNNIITYKKSKRGGMLKAVTSSFNTKQDLENLEAFLSNDNTDLDGNQRTAKQVLERVRNNVAWMDANYDSIVQWLEKSGYSSKIESV</sequence>
<dbReference type="PANTHER" id="PTHR11533:SF294">
    <property type="entry name" value="THYROTROPIN-RELEASING HORMONE-DEGRADING ECTOENZYME"/>
    <property type="match status" value="1"/>
</dbReference>
<evidence type="ECO:0000313" key="28">
    <source>
        <dbReference type="Proteomes" id="UP000283509"/>
    </source>
</evidence>
<evidence type="ECO:0000259" key="24">
    <source>
        <dbReference type="Pfam" id="PF01433"/>
    </source>
</evidence>
<keyword evidence="28" id="KW-1185">Reference proteome</keyword>
<dbReference type="FunFam" id="2.60.40.1910:FF:000008">
    <property type="entry name" value="Aminopeptidase"/>
    <property type="match status" value="1"/>
</dbReference>
<dbReference type="FunFam" id="2.60.40.1730:FF:000012">
    <property type="entry name" value="Aminopeptidase N"/>
    <property type="match status" value="1"/>
</dbReference>
<evidence type="ECO:0000256" key="7">
    <source>
        <dbReference type="ARBA" id="ARBA00022670"/>
    </source>
</evidence>
<comment type="subcellular location">
    <subcellularLocation>
        <location evidence="3">Cell membrane</location>
        <topology evidence="3">Lipid-anchor</topology>
        <topology evidence="3">GPI-anchor</topology>
    </subcellularLocation>
    <subcellularLocation>
        <location evidence="2">Membrane</location>
        <topology evidence="2">Single-pass type II membrane protein</topology>
    </subcellularLocation>
</comment>
<feature type="binding site" evidence="20">
    <location>
        <position position="358"/>
    </location>
    <ligand>
        <name>Zn(2+)</name>
        <dbReference type="ChEBI" id="CHEBI:29105"/>
        <note>catalytic</note>
    </ligand>
</feature>
<reference evidence="27 28" key="1">
    <citation type="submission" date="2018-04" db="EMBL/GenBank/DDBJ databases">
        <authorList>
            <person name="Zhang X."/>
            <person name="Yuan J."/>
            <person name="Li F."/>
            <person name="Xiang J."/>
        </authorList>
    </citation>
    <scope>NUCLEOTIDE SEQUENCE [LARGE SCALE GENOMIC DNA]</scope>
    <source>
        <tissue evidence="27">Muscle</tissue>
    </source>
</reference>
<protein>
    <recommendedName>
        <fullName evidence="22">Aminopeptidase</fullName>
        <ecNumber evidence="22">3.4.11.-</ecNumber>
    </recommendedName>
</protein>
<dbReference type="InterPro" id="IPR001930">
    <property type="entry name" value="Peptidase_M1"/>
</dbReference>
<evidence type="ECO:0000256" key="11">
    <source>
        <dbReference type="ARBA" id="ARBA00022801"/>
    </source>
</evidence>
<comment type="similarity">
    <text evidence="4 22">Belongs to the peptidase M1 family.</text>
</comment>
<keyword evidence="13" id="KW-0735">Signal-anchor</keyword>
<reference evidence="27 28" key="2">
    <citation type="submission" date="2019-01" db="EMBL/GenBank/DDBJ databases">
        <title>The decoding of complex shrimp genome reveals the adaptation for benthos swimmer, frequently molting mechanism and breeding impact on genome.</title>
        <authorList>
            <person name="Sun Y."/>
            <person name="Gao Y."/>
            <person name="Yu Y."/>
        </authorList>
    </citation>
    <scope>NUCLEOTIDE SEQUENCE [LARGE SCALE GENOMIC DNA]</scope>
    <source>
        <tissue evidence="27">Muscle</tissue>
    </source>
</reference>
<feature type="site" description="Transition state stabilizer" evidence="21">
    <location>
        <position position="444"/>
    </location>
</feature>
<dbReference type="EMBL" id="QCYY01002214">
    <property type="protein sequence ID" value="ROT72062.1"/>
    <property type="molecule type" value="Genomic_DNA"/>
</dbReference>
<evidence type="ECO:0000256" key="8">
    <source>
        <dbReference type="ARBA" id="ARBA00022692"/>
    </source>
</evidence>
<keyword evidence="9 20" id="KW-0479">Metal-binding</keyword>
<dbReference type="GO" id="GO:0005737">
    <property type="term" value="C:cytoplasm"/>
    <property type="evidence" value="ECO:0007669"/>
    <property type="project" value="TreeGrafter"/>
</dbReference>
<evidence type="ECO:0000256" key="10">
    <source>
        <dbReference type="ARBA" id="ARBA00022729"/>
    </source>
</evidence>
<evidence type="ECO:0000256" key="1">
    <source>
        <dbReference type="ARBA" id="ARBA00000098"/>
    </source>
</evidence>
<feature type="active site" description="Proton acceptor" evidence="19">
    <location>
        <position position="359"/>
    </location>
</feature>
<evidence type="ECO:0000256" key="9">
    <source>
        <dbReference type="ARBA" id="ARBA00022723"/>
    </source>
</evidence>
<evidence type="ECO:0000256" key="13">
    <source>
        <dbReference type="ARBA" id="ARBA00022968"/>
    </source>
</evidence>
<keyword evidence="7 22" id="KW-0645">Protease</keyword>
<dbReference type="OrthoDB" id="510539at2759"/>
<dbReference type="InterPro" id="IPR042097">
    <property type="entry name" value="Aminopeptidase_N-like_N_sf"/>
</dbReference>
<evidence type="ECO:0000256" key="12">
    <source>
        <dbReference type="ARBA" id="ARBA00022833"/>
    </source>
</evidence>
<feature type="binding site" evidence="20">
    <location>
        <position position="381"/>
    </location>
    <ligand>
        <name>Zn(2+)</name>
        <dbReference type="ChEBI" id="CHEBI:29105"/>
        <note>catalytic</note>
    </ligand>
</feature>
<dbReference type="FunFam" id="1.10.390.10:FF:000016">
    <property type="entry name" value="Glutamyl aminopeptidase"/>
    <property type="match status" value="1"/>
</dbReference>
<dbReference type="InterPro" id="IPR034016">
    <property type="entry name" value="M1_APN-typ"/>
</dbReference>
<dbReference type="CDD" id="cd09601">
    <property type="entry name" value="M1_APN-Q_like"/>
    <property type="match status" value="1"/>
</dbReference>
<comment type="catalytic activity">
    <reaction evidence="1">
        <text>Release of an N-terminal amino acid, Xaa-|-Yaa- from a peptide, amide or arylamide. Xaa is preferably Ala, but may be most amino acids including Pro (slow action). When a terminal hydrophobic residue is followed by a prolyl residue, the two may be released as an intact Xaa-Pro dipeptide.</text>
        <dbReference type="EC" id="3.4.11.2"/>
    </reaction>
</comment>
<evidence type="ECO:0000256" key="21">
    <source>
        <dbReference type="PIRSR" id="PIRSR634016-4"/>
    </source>
</evidence>
<keyword evidence="10 23" id="KW-0732">Signal</keyword>
<evidence type="ECO:0000313" key="27">
    <source>
        <dbReference type="EMBL" id="ROT72062.1"/>
    </source>
</evidence>
<evidence type="ECO:0000256" key="16">
    <source>
        <dbReference type="ARBA" id="ARBA00023136"/>
    </source>
</evidence>
<dbReference type="InterPro" id="IPR050344">
    <property type="entry name" value="Peptidase_M1_aminopeptidases"/>
</dbReference>
<keyword evidence="6" id="KW-0336">GPI-anchor</keyword>
<evidence type="ECO:0000256" key="2">
    <source>
        <dbReference type="ARBA" id="ARBA00004606"/>
    </source>
</evidence>
<evidence type="ECO:0000256" key="4">
    <source>
        <dbReference type="ARBA" id="ARBA00010136"/>
    </source>
</evidence>
<dbReference type="GO" id="GO:0005615">
    <property type="term" value="C:extracellular space"/>
    <property type="evidence" value="ECO:0007669"/>
    <property type="project" value="TreeGrafter"/>
</dbReference>
<dbReference type="Proteomes" id="UP000283509">
    <property type="component" value="Unassembled WGS sequence"/>
</dbReference>
<evidence type="ECO:0000256" key="6">
    <source>
        <dbReference type="ARBA" id="ARBA00022622"/>
    </source>
</evidence>
<dbReference type="Gene3D" id="2.60.40.1730">
    <property type="entry name" value="tricorn interacting facor f3 domain"/>
    <property type="match status" value="1"/>
</dbReference>
<proteinExistence type="inferred from homology"/>
<accession>A0A423T6F3</accession>
<dbReference type="InterPro" id="IPR027268">
    <property type="entry name" value="Peptidase_M4/M1_CTD_sf"/>
</dbReference>